<feature type="domain" description="Heterokaryon incompatibility" evidence="1">
    <location>
        <begin position="86"/>
        <end position="202"/>
    </location>
</feature>
<protein>
    <recommendedName>
        <fullName evidence="1">Heterokaryon incompatibility domain-containing protein</fullName>
    </recommendedName>
</protein>
<evidence type="ECO:0000313" key="3">
    <source>
        <dbReference type="Proteomes" id="UP001287356"/>
    </source>
</evidence>
<evidence type="ECO:0000259" key="1">
    <source>
        <dbReference type="Pfam" id="PF06985"/>
    </source>
</evidence>
<reference evidence="2" key="2">
    <citation type="submission" date="2023-06" db="EMBL/GenBank/DDBJ databases">
        <authorList>
            <consortium name="Lawrence Berkeley National Laboratory"/>
            <person name="Haridas S."/>
            <person name="Hensen N."/>
            <person name="Bonometti L."/>
            <person name="Westerberg I."/>
            <person name="Brannstrom I.O."/>
            <person name="Guillou S."/>
            <person name="Cros-Aarteil S."/>
            <person name="Calhoun S."/>
            <person name="Kuo A."/>
            <person name="Mondo S."/>
            <person name="Pangilinan J."/>
            <person name="Riley R."/>
            <person name="Labutti K."/>
            <person name="Andreopoulos B."/>
            <person name="Lipzen A."/>
            <person name="Chen C."/>
            <person name="Yanf M."/>
            <person name="Daum C."/>
            <person name="Ng V."/>
            <person name="Clum A."/>
            <person name="Steindorff A."/>
            <person name="Ohm R."/>
            <person name="Martin F."/>
            <person name="Silar P."/>
            <person name="Natvig D."/>
            <person name="Lalanne C."/>
            <person name="Gautier V."/>
            <person name="Ament-Velasquez S.L."/>
            <person name="Kruys A."/>
            <person name="Hutchinson M.I."/>
            <person name="Powell A.J."/>
            <person name="Barry K."/>
            <person name="Miller A.N."/>
            <person name="Grigoriev I.V."/>
            <person name="Debuchy R."/>
            <person name="Gladieux P."/>
            <person name="Thoren M.H."/>
            <person name="Johannesson H."/>
        </authorList>
    </citation>
    <scope>NUCLEOTIDE SEQUENCE</scope>
    <source>
        <strain evidence="2">CBS 958.72</strain>
    </source>
</reference>
<dbReference type="InterPro" id="IPR052895">
    <property type="entry name" value="HetReg/Transcr_Mod"/>
</dbReference>
<organism evidence="2 3">
    <name type="scientific">Lasiosphaeria ovina</name>
    <dbReference type="NCBI Taxonomy" id="92902"/>
    <lineage>
        <taxon>Eukaryota</taxon>
        <taxon>Fungi</taxon>
        <taxon>Dikarya</taxon>
        <taxon>Ascomycota</taxon>
        <taxon>Pezizomycotina</taxon>
        <taxon>Sordariomycetes</taxon>
        <taxon>Sordariomycetidae</taxon>
        <taxon>Sordariales</taxon>
        <taxon>Lasiosphaeriaceae</taxon>
        <taxon>Lasiosphaeria</taxon>
    </lineage>
</organism>
<proteinExistence type="predicted"/>
<accession>A0AAE0N9N8</accession>
<sequence length="337" mass="37609">MDDPYEFRPLPDASCHMRLLILIGADEASEPVECKMRVVGLGGQQPGEHIPYEALSYTWGLDVHDEPVRVDGRPLRVTRNLYHALDDDNEKSQQVREMRHIYGRAAVVVAWLGESSDPDVDAAMRFLQSPAAKSFEKLNVLDDYPLAGLATTPDGELDSVAAARELTTAFFKGALDKIGLAFPGLAKLFRKDWFSRVWVVQEVLGAKVDPFVLCGDAQASWKTTQAVALQLASDDKLKHALLPEGFLNMGVLSMTHGFPDNVYALLGLVHRSEAIAVDYRVPAALVYQRAMTTIFKTRQDLHWLAYACGAQHQQPEVPSWCVDFSNEIWLRDKLEDD</sequence>
<dbReference type="Pfam" id="PF06985">
    <property type="entry name" value="HET"/>
    <property type="match status" value="1"/>
</dbReference>
<dbReference type="InterPro" id="IPR010730">
    <property type="entry name" value="HET"/>
</dbReference>
<reference evidence="2" key="1">
    <citation type="journal article" date="2023" name="Mol. Phylogenet. Evol.">
        <title>Genome-scale phylogeny and comparative genomics of the fungal order Sordariales.</title>
        <authorList>
            <person name="Hensen N."/>
            <person name="Bonometti L."/>
            <person name="Westerberg I."/>
            <person name="Brannstrom I.O."/>
            <person name="Guillou S."/>
            <person name="Cros-Aarteil S."/>
            <person name="Calhoun S."/>
            <person name="Haridas S."/>
            <person name="Kuo A."/>
            <person name="Mondo S."/>
            <person name="Pangilinan J."/>
            <person name="Riley R."/>
            <person name="LaButti K."/>
            <person name="Andreopoulos B."/>
            <person name="Lipzen A."/>
            <person name="Chen C."/>
            <person name="Yan M."/>
            <person name="Daum C."/>
            <person name="Ng V."/>
            <person name="Clum A."/>
            <person name="Steindorff A."/>
            <person name="Ohm R.A."/>
            <person name="Martin F."/>
            <person name="Silar P."/>
            <person name="Natvig D.O."/>
            <person name="Lalanne C."/>
            <person name="Gautier V."/>
            <person name="Ament-Velasquez S.L."/>
            <person name="Kruys A."/>
            <person name="Hutchinson M.I."/>
            <person name="Powell A.J."/>
            <person name="Barry K."/>
            <person name="Miller A.N."/>
            <person name="Grigoriev I.V."/>
            <person name="Debuchy R."/>
            <person name="Gladieux P."/>
            <person name="Hiltunen Thoren M."/>
            <person name="Johannesson H."/>
        </authorList>
    </citation>
    <scope>NUCLEOTIDE SEQUENCE</scope>
    <source>
        <strain evidence="2">CBS 958.72</strain>
    </source>
</reference>
<gene>
    <name evidence="2" type="ORF">B0T24DRAFT_718397</name>
</gene>
<dbReference type="EMBL" id="JAULSN010000003">
    <property type="protein sequence ID" value="KAK3375911.1"/>
    <property type="molecule type" value="Genomic_DNA"/>
</dbReference>
<dbReference type="AlphaFoldDB" id="A0AAE0N9N8"/>
<dbReference type="Proteomes" id="UP001287356">
    <property type="component" value="Unassembled WGS sequence"/>
</dbReference>
<keyword evidence="3" id="KW-1185">Reference proteome</keyword>
<name>A0AAE0N9N8_9PEZI</name>
<dbReference type="PANTHER" id="PTHR24148">
    <property type="entry name" value="ANKYRIN REPEAT DOMAIN-CONTAINING PROTEIN 39 HOMOLOG-RELATED"/>
    <property type="match status" value="1"/>
</dbReference>
<dbReference type="PANTHER" id="PTHR24148:SF73">
    <property type="entry name" value="HET DOMAIN PROTEIN (AFU_ORTHOLOGUE AFUA_8G01020)"/>
    <property type="match status" value="1"/>
</dbReference>
<evidence type="ECO:0000313" key="2">
    <source>
        <dbReference type="EMBL" id="KAK3375911.1"/>
    </source>
</evidence>
<comment type="caution">
    <text evidence="2">The sequence shown here is derived from an EMBL/GenBank/DDBJ whole genome shotgun (WGS) entry which is preliminary data.</text>
</comment>